<dbReference type="SUPFAM" id="SSF52317">
    <property type="entry name" value="Class I glutamine amidotransferase-like"/>
    <property type="match status" value="1"/>
</dbReference>
<comment type="subunit">
    <text evidence="7">In the presence of PdxS, forms a dodecamer of heterodimers. Only shows activity in the heterodimer.</text>
</comment>
<comment type="catalytic activity">
    <reaction evidence="6 7">
        <text>L-glutamine + H2O = L-glutamate + NH4(+)</text>
        <dbReference type="Rhea" id="RHEA:15889"/>
        <dbReference type="ChEBI" id="CHEBI:15377"/>
        <dbReference type="ChEBI" id="CHEBI:28938"/>
        <dbReference type="ChEBI" id="CHEBI:29985"/>
        <dbReference type="ChEBI" id="CHEBI:58359"/>
        <dbReference type="EC" id="3.5.1.2"/>
    </reaction>
</comment>
<dbReference type="EC" id="4.3.3.6" evidence="7"/>
<dbReference type="GO" id="GO:0004359">
    <property type="term" value="F:glutaminase activity"/>
    <property type="evidence" value="ECO:0007669"/>
    <property type="project" value="UniProtKB-EC"/>
</dbReference>
<dbReference type="EMBL" id="JBHTIW010000013">
    <property type="protein sequence ID" value="MFD0921470.1"/>
    <property type="molecule type" value="Genomic_DNA"/>
</dbReference>
<evidence type="ECO:0000256" key="1">
    <source>
        <dbReference type="ARBA" id="ARBA00008345"/>
    </source>
</evidence>
<feature type="binding site" evidence="7">
    <location>
        <position position="121"/>
    </location>
    <ligand>
        <name>L-glutamine</name>
        <dbReference type="ChEBI" id="CHEBI:58359"/>
    </ligand>
</feature>
<dbReference type="HAMAP" id="MF_01615">
    <property type="entry name" value="PdxT"/>
    <property type="match status" value="1"/>
</dbReference>
<keyword evidence="2 7" id="KW-0378">Hydrolase</keyword>
<sequence length="216" mass="22972">MGDVTTARPVIGVLALQGGVAEHLAALERSGADARPVRRPEELAAVHGLVLPGGESTTMTRLLDVFDLYEPLRQRLVDGMPAYGSCAGMIMLSGAVADEDRPASGAPAVRPFGALDVVVRRNAFGRQVDSFETDLDFTGVDGGPVHAVFIRAPWVEKVGSDVRVLAAVPDDTAQDGAAGRIVAVQQGPVFATSFHPELVRGDERVHRYFVQIVRAH</sequence>
<dbReference type="GO" id="GO:0036381">
    <property type="term" value="F:pyridoxal 5'-phosphate synthase (glutamine hydrolysing) activity"/>
    <property type="evidence" value="ECO:0007669"/>
    <property type="project" value="UniProtKB-EC"/>
</dbReference>
<keyword evidence="3 7" id="KW-0663">Pyridoxal phosphate</keyword>
<evidence type="ECO:0000256" key="5">
    <source>
        <dbReference type="ARBA" id="ARBA00023239"/>
    </source>
</evidence>
<dbReference type="PANTHER" id="PTHR31559">
    <property type="entry name" value="PYRIDOXAL 5'-PHOSPHATE SYNTHASE SUBUNIT SNO"/>
    <property type="match status" value="1"/>
</dbReference>
<evidence type="ECO:0000256" key="2">
    <source>
        <dbReference type="ARBA" id="ARBA00022801"/>
    </source>
</evidence>
<evidence type="ECO:0000256" key="6">
    <source>
        <dbReference type="ARBA" id="ARBA00049534"/>
    </source>
</evidence>
<dbReference type="PANTHER" id="PTHR31559:SF0">
    <property type="entry name" value="PYRIDOXAL 5'-PHOSPHATE SYNTHASE SUBUNIT SNO1-RELATED"/>
    <property type="match status" value="1"/>
</dbReference>
<feature type="active site" description="Charge relay system" evidence="7">
    <location>
        <position position="195"/>
    </location>
</feature>
<name>A0ABW3FX69_9PSEU</name>
<feature type="active site" description="Charge relay system" evidence="7">
    <location>
        <position position="197"/>
    </location>
</feature>
<dbReference type="InterPro" id="IPR002161">
    <property type="entry name" value="PdxT/SNO"/>
</dbReference>
<feature type="binding site" evidence="7">
    <location>
        <begin position="54"/>
        <end position="56"/>
    </location>
    <ligand>
        <name>L-glutamine</name>
        <dbReference type="ChEBI" id="CHEBI:58359"/>
    </ligand>
</feature>
<evidence type="ECO:0000313" key="9">
    <source>
        <dbReference type="Proteomes" id="UP001597018"/>
    </source>
</evidence>
<dbReference type="EC" id="3.5.1.2" evidence="7"/>
<dbReference type="PROSITE" id="PS51130">
    <property type="entry name" value="PDXT_SNO_2"/>
    <property type="match status" value="1"/>
</dbReference>
<accession>A0ABW3FX69</accession>
<dbReference type="RefSeq" id="WP_263254313.1">
    <property type="nucleotide sequence ID" value="NZ_BAABLT010000029.1"/>
</dbReference>
<keyword evidence="5 7" id="KW-0456">Lyase</keyword>
<evidence type="ECO:0000256" key="7">
    <source>
        <dbReference type="HAMAP-Rule" id="MF_01615"/>
    </source>
</evidence>
<feature type="active site" description="Nucleophile" evidence="7">
    <location>
        <position position="86"/>
    </location>
</feature>
<dbReference type="PROSITE" id="PS01236">
    <property type="entry name" value="PDXT_SNO_1"/>
    <property type="match status" value="1"/>
</dbReference>
<organism evidence="8 9">
    <name type="scientific">Saccharopolyspora rosea</name>
    <dbReference type="NCBI Taxonomy" id="524884"/>
    <lineage>
        <taxon>Bacteria</taxon>
        <taxon>Bacillati</taxon>
        <taxon>Actinomycetota</taxon>
        <taxon>Actinomycetes</taxon>
        <taxon>Pseudonocardiales</taxon>
        <taxon>Pseudonocardiaceae</taxon>
        <taxon>Saccharopolyspora</taxon>
    </lineage>
</organism>
<keyword evidence="4 7" id="KW-0315">Glutamine amidotransferase</keyword>
<keyword evidence="9" id="KW-1185">Reference proteome</keyword>
<comment type="catalytic activity">
    <reaction evidence="7">
        <text>aldehydo-D-ribose 5-phosphate + D-glyceraldehyde 3-phosphate + L-glutamine = pyridoxal 5'-phosphate + L-glutamate + phosphate + 3 H2O + H(+)</text>
        <dbReference type="Rhea" id="RHEA:31507"/>
        <dbReference type="ChEBI" id="CHEBI:15377"/>
        <dbReference type="ChEBI" id="CHEBI:15378"/>
        <dbReference type="ChEBI" id="CHEBI:29985"/>
        <dbReference type="ChEBI" id="CHEBI:43474"/>
        <dbReference type="ChEBI" id="CHEBI:58273"/>
        <dbReference type="ChEBI" id="CHEBI:58359"/>
        <dbReference type="ChEBI" id="CHEBI:59776"/>
        <dbReference type="ChEBI" id="CHEBI:597326"/>
        <dbReference type="EC" id="4.3.3.6"/>
    </reaction>
</comment>
<comment type="similarity">
    <text evidence="1 7">Belongs to the glutaminase PdxT/SNO family.</text>
</comment>
<dbReference type="Gene3D" id="3.40.50.880">
    <property type="match status" value="1"/>
</dbReference>
<gene>
    <name evidence="7 8" type="primary">pdxT</name>
    <name evidence="8" type="ORF">ACFQ16_17140</name>
</gene>
<protein>
    <recommendedName>
        <fullName evidence="7">Pyridoxal 5'-phosphate synthase subunit PdxT</fullName>
        <ecNumber evidence="7">4.3.3.6</ecNumber>
    </recommendedName>
    <alternativeName>
        <fullName evidence="7">Pdx2</fullName>
    </alternativeName>
    <alternativeName>
        <fullName evidence="7">Pyridoxal 5'-phosphate synthase glutaminase subunit</fullName>
        <ecNumber evidence="7">3.5.1.2</ecNumber>
    </alternativeName>
</protein>
<dbReference type="Proteomes" id="UP001597018">
    <property type="component" value="Unassembled WGS sequence"/>
</dbReference>
<comment type="function">
    <text evidence="7">Catalyzes the hydrolysis of glutamine to glutamate and ammonia as part of the biosynthesis of pyridoxal 5'-phosphate. The resulting ammonia molecule is channeled to the active site of PdxS.</text>
</comment>
<dbReference type="InterPro" id="IPR021196">
    <property type="entry name" value="PdxT/SNO_CS"/>
</dbReference>
<dbReference type="InterPro" id="IPR029062">
    <property type="entry name" value="Class_I_gatase-like"/>
</dbReference>
<evidence type="ECO:0000256" key="4">
    <source>
        <dbReference type="ARBA" id="ARBA00022962"/>
    </source>
</evidence>
<evidence type="ECO:0000256" key="3">
    <source>
        <dbReference type="ARBA" id="ARBA00022898"/>
    </source>
</evidence>
<reference evidence="9" key="1">
    <citation type="journal article" date="2019" name="Int. J. Syst. Evol. Microbiol.">
        <title>The Global Catalogue of Microorganisms (GCM) 10K type strain sequencing project: providing services to taxonomists for standard genome sequencing and annotation.</title>
        <authorList>
            <consortium name="The Broad Institute Genomics Platform"/>
            <consortium name="The Broad Institute Genome Sequencing Center for Infectious Disease"/>
            <person name="Wu L."/>
            <person name="Ma J."/>
        </authorList>
    </citation>
    <scope>NUCLEOTIDE SEQUENCE [LARGE SCALE GENOMIC DNA]</scope>
    <source>
        <strain evidence="9">CCUG 56401</strain>
    </source>
</reference>
<proteinExistence type="inferred from homology"/>
<comment type="pathway">
    <text evidence="7">Cofactor biosynthesis; pyridoxal 5'-phosphate biosynthesis.</text>
</comment>
<dbReference type="PIRSF" id="PIRSF005639">
    <property type="entry name" value="Glut_amidoT_SNO"/>
    <property type="match status" value="1"/>
</dbReference>
<dbReference type="Pfam" id="PF01174">
    <property type="entry name" value="SNO"/>
    <property type="match status" value="1"/>
</dbReference>
<evidence type="ECO:0000313" key="8">
    <source>
        <dbReference type="EMBL" id="MFD0921470.1"/>
    </source>
</evidence>
<dbReference type="CDD" id="cd01749">
    <property type="entry name" value="GATase1_PB"/>
    <property type="match status" value="1"/>
</dbReference>
<dbReference type="NCBIfam" id="TIGR03800">
    <property type="entry name" value="PLP_synth_Pdx2"/>
    <property type="match status" value="1"/>
</dbReference>
<comment type="caution">
    <text evidence="8">The sequence shown here is derived from an EMBL/GenBank/DDBJ whole genome shotgun (WGS) entry which is preliminary data.</text>
</comment>
<dbReference type="PROSITE" id="PS51273">
    <property type="entry name" value="GATASE_TYPE_1"/>
    <property type="match status" value="1"/>
</dbReference>
<feature type="binding site" evidence="7">
    <location>
        <begin position="150"/>
        <end position="151"/>
    </location>
    <ligand>
        <name>L-glutamine</name>
        <dbReference type="ChEBI" id="CHEBI:58359"/>
    </ligand>
</feature>